<protein>
    <submittedName>
        <fullName evidence="2">Uncharacterized protein</fullName>
    </submittedName>
</protein>
<accession>A0A9Q9J0K5</accession>
<dbReference type="Proteomes" id="UP001058381">
    <property type="component" value="Chromosome"/>
</dbReference>
<feature type="compositionally biased region" description="Basic residues" evidence="1">
    <location>
        <begin position="37"/>
        <end position="46"/>
    </location>
</feature>
<reference evidence="2" key="1">
    <citation type="submission" date="2022-04" db="EMBL/GenBank/DDBJ databases">
        <title>Xanthomonas prunicola pv. tritici, a pathogen causing a previously unreported foliar disease of wheat.</title>
        <authorList>
            <person name="Clavijo F."/>
            <person name="Curland R.D."/>
            <person name="Dill-Macky R."/>
            <person name="Pereyra S."/>
            <person name="Roman-Reyna V."/>
            <person name="Siri M.I."/>
        </authorList>
    </citation>
    <scope>NUCLEOTIDE SEQUENCE</scope>
    <source>
        <strain evidence="2">CIX249</strain>
    </source>
</reference>
<feature type="region of interest" description="Disordered" evidence="1">
    <location>
        <begin position="12"/>
        <end position="46"/>
    </location>
</feature>
<evidence type="ECO:0000313" key="2">
    <source>
        <dbReference type="EMBL" id="UXA66932.1"/>
    </source>
</evidence>
<dbReference type="AlphaFoldDB" id="A0A9Q9J0K5"/>
<evidence type="ECO:0000256" key="1">
    <source>
        <dbReference type="SAM" id="MobiDB-lite"/>
    </source>
</evidence>
<dbReference type="EMBL" id="CP096142">
    <property type="protein sequence ID" value="UXA66932.1"/>
    <property type="molecule type" value="Genomic_DNA"/>
</dbReference>
<evidence type="ECO:0000313" key="3">
    <source>
        <dbReference type="Proteomes" id="UP001058381"/>
    </source>
</evidence>
<organism evidence="2 3">
    <name type="scientific">Xanthomonas prunicola</name>
    <dbReference type="NCBI Taxonomy" id="2053930"/>
    <lineage>
        <taxon>Bacteria</taxon>
        <taxon>Pseudomonadati</taxon>
        <taxon>Pseudomonadota</taxon>
        <taxon>Gammaproteobacteria</taxon>
        <taxon>Lysobacterales</taxon>
        <taxon>Lysobacteraceae</taxon>
        <taxon>Xanthomonas</taxon>
    </lineage>
</organism>
<dbReference type="RefSeq" id="WP_260808099.1">
    <property type="nucleotide sequence ID" value="NZ_CP096141.1"/>
</dbReference>
<proteinExistence type="predicted"/>
<sequence length="46" mass="5065">MVNALLLSNPVAGINQRGGHGVRPSDAALQQPLESRTKRHDYRAIR</sequence>
<gene>
    <name evidence="2" type="ORF">M0D43_08125</name>
</gene>
<dbReference type="GeneID" id="75151313"/>
<name>A0A9Q9J0K5_9XANT</name>